<dbReference type="GO" id="GO:0000981">
    <property type="term" value="F:DNA-binding transcription factor activity, RNA polymerase II-specific"/>
    <property type="evidence" value="ECO:0007669"/>
    <property type="project" value="InterPro"/>
</dbReference>
<evidence type="ECO:0000256" key="3">
    <source>
        <dbReference type="ARBA" id="ARBA00022833"/>
    </source>
</evidence>
<dbReference type="GO" id="GO:0005634">
    <property type="term" value="C:nucleus"/>
    <property type="evidence" value="ECO:0007669"/>
    <property type="project" value="UniProtKB-SubCell"/>
</dbReference>
<dbReference type="GO" id="GO:0045944">
    <property type="term" value="P:positive regulation of transcription by RNA polymerase II"/>
    <property type="evidence" value="ECO:0007669"/>
    <property type="project" value="TreeGrafter"/>
</dbReference>
<evidence type="ECO:0000256" key="5">
    <source>
        <dbReference type="ARBA" id="ARBA00023125"/>
    </source>
</evidence>
<keyword evidence="8" id="KW-0175">Coiled coil</keyword>
<evidence type="ECO:0000256" key="4">
    <source>
        <dbReference type="ARBA" id="ARBA00023015"/>
    </source>
</evidence>
<evidence type="ECO:0000256" key="8">
    <source>
        <dbReference type="SAM" id="Coils"/>
    </source>
</evidence>
<dbReference type="InterPro" id="IPR052202">
    <property type="entry name" value="Yeast_MetPath_Reg"/>
</dbReference>
<evidence type="ECO:0000313" key="11">
    <source>
        <dbReference type="EMBL" id="WVN88083.1"/>
    </source>
</evidence>
<reference evidence="11" key="2">
    <citation type="journal article" date="2022" name="Elife">
        <title>Obligate sexual reproduction of a homothallic fungus closely related to the Cryptococcus pathogenic species complex.</title>
        <authorList>
            <person name="Passer A.R."/>
            <person name="Clancey S.A."/>
            <person name="Shea T."/>
            <person name="David-Palma M."/>
            <person name="Averette A.F."/>
            <person name="Boekhout T."/>
            <person name="Porcel B.M."/>
            <person name="Nowrousian M."/>
            <person name="Cuomo C.A."/>
            <person name="Sun S."/>
            <person name="Heitman J."/>
            <person name="Coelho M.A."/>
        </authorList>
    </citation>
    <scope>NUCLEOTIDE SEQUENCE</scope>
    <source>
        <strain evidence="11">CBS 7841</strain>
    </source>
</reference>
<feature type="domain" description="Zn(2)-C6 fungal-type" evidence="10">
    <location>
        <begin position="138"/>
        <end position="168"/>
    </location>
</feature>
<organism evidence="11 12">
    <name type="scientific">Cryptococcus depauperatus CBS 7841</name>
    <dbReference type="NCBI Taxonomy" id="1295531"/>
    <lineage>
        <taxon>Eukaryota</taxon>
        <taxon>Fungi</taxon>
        <taxon>Dikarya</taxon>
        <taxon>Basidiomycota</taxon>
        <taxon>Agaricomycotina</taxon>
        <taxon>Tremellomycetes</taxon>
        <taxon>Tremellales</taxon>
        <taxon>Cryptococcaceae</taxon>
        <taxon>Cryptococcus</taxon>
    </lineage>
</organism>
<dbReference type="AlphaFoldDB" id="A0AAJ8JT93"/>
<keyword evidence="7" id="KW-0539">Nucleus</keyword>
<dbReference type="PANTHER" id="PTHR47782:SF1">
    <property type="entry name" value="PYRIMIDINE PATHWAY REGULATORY PROTEIN 1"/>
    <property type="match status" value="1"/>
</dbReference>
<reference evidence="11" key="1">
    <citation type="submission" date="2016-06" db="EMBL/GenBank/DDBJ databases">
        <authorList>
            <person name="Cuomo C."/>
            <person name="Litvintseva A."/>
            <person name="Heitman J."/>
            <person name="Chen Y."/>
            <person name="Sun S."/>
            <person name="Springer D."/>
            <person name="Dromer F."/>
            <person name="Young S."/>
            <person name="Zeng Q."/>
            <person name="Chapman S."/>
            <person name="Gujja S."/>
            <person name="Saif S."/>
            <person name="Birren B."/>
        </authorList>
    </citation>
    <scope>NUCLEOTIDE SEQUENCE</scope>
    <source>
        <strain evidence="11">CBS 7841</strain>
    </source>
</reference>
<dbReference type="InterPro" id="IPR036864">
    <property type="entry name" value="Zn2-C6_fun-type_DNA-bd_sf"/>
</dbReference>
<dbReference type="Pfam" id="PF00172">
    <property type="entry name" value="Zn_clus"/>
    <property type="match status" value="1"/>
</dbReference>
<evidence type="ECO:0000259" key="10">
    <source>
        <dbReference type="PROSITE" id="PS50048"/>
    </source>
</evidence>
<dbReference type="Proteomes" id="UP000094043">
    <property type="component" value="Chromosome 4"/>
</dbReference>
<dbReference type="CDD" id="cd00067">
    <property type="entry name" value="GAL4"/>
    <property type="match status" value="1"/>
</dbReference>
<dbReference type="SMART" id="SM00066">
    <property type="entry name" value="GAL4"/>
    <property type="match status" value="1"/>
</dbReference>
<dbReference type="RefSeq" id="XP_066068783.1">
    <property type="nucleotide sequence ID" value="XM_066212686.1"/>
</dbReference>
<protein>
    <recommendedName>
        <fullName evidence="10">Zn(2)-C6 fungal-type domain-containing protein</fullName>
    </recommendedName>
</protein>
<dbReference type="PANTHER" id="PTHR47782">
    <property type="entry name" value="ZN(II)2CYS6 TRANSCRIPTION FACTOR (EUROFUNG)-RELATED"/>
    <property type="match status" value="1"/>
</dbReference>
<proteinExistence type="predicted"/>
<dbReference type="GO" id="GO:0043565">
    <property type="term" value="F:sequence-specific DNA binding"/>
    <property type="evidence" value="ECO:0007669"/>
    <property type="project" value="TreeGrafter"/>
</dbReference>
<accession>A0AAJ8JT93</accession>
<feature type="region of interest" description="Disordered" evidence="9">
    <location>
        <begin position="1"/>
        <end position="28"/>
    </location>
</feature>
<dbReference type="GeneID" id="91087493"/>
<sequence>MPYDPRYDTPLGPMSSRPVGGAENPLPHDETAANVYGYHKEHYLGPLPHESDTSREADAASALQTLFGETDVAQGLAAQDGQIETLAEGAAAAEAAEAAAQAEANATSGSMVIDPNLQHSAMKRKATSRANMLARGGACDFCKRRKLKCSAETPTCANCVKASRECVYSQKRQRSRVKVLEDRLQELERKLAAQQNLIENGQSAPANSSQGGDKQAGNNAAARLSHNMIPTVLTSFLPTFSL</sequence>
<name>A0AAJ8JT93_9TREE</name>
<reference evidence="11" key="3">
    <citation type="submission" date="2024-01" db="EMBL/GenBank/DDBJ databases">
        <authorList>
            <person name="Coelho M.A."/>
            <person name="David-Palma M."/>
            <person name="Shea T."/>
            <person name="Sun S."/>
            <person name="Cuomo C.A."/>
            <person name="Heitman J."/>
        </authorList>
    </citation>
    <scope>NUCLEOTIDE SEQUENCE</scope>
    <source>
        <strain evidence="11">CBS 7841</strain>
    </source>
</reference>
<dbReference type="InterPro" id="IPR001138">
    <property type="entry name" value="Zn2Cys6_DnaBD"/>
</dbReference>
<keyword evidence="2" id="KW-0479">Metal-binding</keyword>
<dbReference type="GO" id="GO:0008270">
    <property type="term" value="F:zinc ion binding"/>
    <property type="evidence" value="ECO:0007669"/>
    <property type="project" value="InterPro"/>
</dbReference>
<evidence type="ECO:0000313" key="12">
    <source>
        <dbReference type="Proteomes" id="UP000094043"/>
    </source>
</evidence>
<dbReference type="Gene3D" id="4.10.240.10">
    <property type="entry name" value="Zn(2)-C6 fungal-type DNA-binding domain"/>
    <property type="match status" value="1"/>
</dbReference>
<dbReference type="SUPFAM" id="SSF57701">
    <property type="entry name" value="Zn2/Cys6 DNA-binding domain"/>
    <property type="match status" value="1"/>
</dbReference>
<evidence type="ECO:0000256" key="1">
    <source>
        <dbReference type="ARBA" id="ARBA00004123"/>
    </source>
</evidence>
<dbReference type="KEGG" id="cdep:91087493"/>
<evidence type="ECO:0000256" key="2">
    <source>
        <dbReference type="ARBA" id="ARBA00022723"/>
    </source>
</evidence>
<dbReference type="PROSITE" id="PS00463">
    <property type="entry name" value="ZN2_CY6_FUNGAL_1"/>
    <property type="match status" value="1"/>
</dbReference>
<gene>
    <name evidence="11" type="ORF">L203_103282</name>
</gene>
<dbReference type="PROSITE" id="PS50048">
    <property type="entry name" value="ZN2_CY6_FUNGAL_2"/>
    <property type="match status" value="1"/>
</dbReference>
<keyword evidence="6" id="KW-0804">Transcription</keyword>
<keyword evidence="4" id="KW-0805">Transcription regulation</keyword>
<comment type="subcellular location">
    <subcellularLocation>
        <location evidence="1">Nucleus</location>
    </subcellularLocation>
</comment>
<evidence type="ECO:0000256" key="9">
    <source>
        <dbReference type="SAM" id="MobiDB-lite"/>
    </source>
</evidence>
<feature type="coiled-coil region" evidence="8">
    <location>
        <begin position="170"/>
        <end position="204"/>
    </location>
</feature>
<keyword evidence="5" id="KW-0238">DNA-binding</keyword>
<keyword evidence="3" id="KW-0862">Zinc</keyword>
<keyword evidence="12" id="KW-1185">Reference proteome</keyword>
<dbReference type="EMBL" id="CP143787">
    <property type="protein sequence ID" value="WVN88083.1"/>
    <property type="molecule type" value="Genomic_DNA"/>
</dbReference>
<evidence type="ECO:0000256" key="7">
    <source>
        <dbReference type="ARBA" id="ARBA00023242"/>
    </source>
</evidence>
<evidence type="ECO:0000256" key="6">
    <source>
        <dbReference type="ARBA" id="ARBA00023163"/>
    </source>
</evidence>